<dbReference type="EMBL" id="JARUHG010000005">
    <property type="protein sequence ID" value="MDR0184240.1"/>
    <property type="molecule type" value="Genomic_DNA"/>
</dbReference>
<dbReference type="PANTHER" id="PTHR43072:SF23">
    <property type="entry name" value="UPF0039 PROTEIN C11D3.02C"/>
    <property type="match status" value="1"/>
</dbReference>
<evidence type="ECO:0000313" key="5">
    <source>
        <dbReference type="Proteomes" id="UP001233535"/>
    </source>
</evidence>
<dbReference type="Gene3D" id="3.40.630.30">
    <property type="match status" value="1"/>
</dbReference>
<dbReference type="PROSITE" id="PS51186">
    <property type="entry name" value="GNAT"/>
    <property type="match status" value="1"/>
</dbReference>
<reference evidence="4 5" key="1">
    <citation type="submission" date="2023-04" db="EMBL/GenBank/DDBJ databases">
        <title>Lysobacter sp. strain UC isolated from soil sample.</title>
        <authorList>
            <person name="Choksket S."/>
            <person name="Harshvardhan F."/>
            <person name="Rana R."/>
            <person name="Patil P.B."/>
            <person name="Korpole S."/>
        </authorList>
    </citation>
    <scope>NUCLEOTIDE SEQUENCE [LARGE SCALE GENOMIC DNA]</scope>
    <source>
        <strain evidence="4 5">UC</strain>
    </source>
</reference>
<protein>
    <submittedName>
        <fullName evidence="4">Arsinothricin resistance N-acetyltransferase ArsN1</fullName>
    </submittedName>
</protein>
<dbReference type="RefSeq" id="WP_309263367.1">
    <property type="nucleotide sequence ID" value="NZ_JARUHG010000005.1"/>
</dbReference>
<keyword evidence="1" id="KW-0808">Transferase</keyword>
<gene>
    <name evidence="4" type="ORF">P8609_14845</name>
</gene>
<keyword evidence="2" id="KW-0012">Acyltransferase</keyword>
<feature type="domain" description="N-acetyltransferase" evidence="3">
    <location>
        <begin position="2"/>
        <end position="154"/>
    </location>
</feature>
<comment type="caution">
    <text evidence="4">The sequence shown here is derived from an EMBL/GenBank/DDBJ whole genome shotgun (WGS) entry which is preliminary data.</text>
</comment>
<dbReference type="SUPFAM" id="SSF55729">
    <property type="entry name" value="Acyl-CoA N-acyltransferases (Nat)"/>
    <property type="match status" value="1"/>
</dbReference>
<dbReference type="CDD" id="cd04301">
    <property type="entry name" value="NAT_SF"/>
    <property type="match status" value="1"/>
</dbReference>
<proteinExistence type="predicted"/>
<organism evidence="4 5">
    <name type="scientific">Lysobacter arvi</name>
    <dbReference type="NCBI Taxonomy" id="3038776"/>
    <lineage>
        <taxon>Bacteria</taxon>
        <taxon>Pseudomonadati</taxon>
        <taxon>Pseudomonadota</taxon>
        <taxon>Gammaproteobacteria</taxon>
        <taxon>Lysobacterales</taxon>
        <taxon>Lysobacteraceae</taxon>
        <taxon>Lysobacter</taxon>
    </lineage>
</organism>
<dbReference type="InterPro" id="IPR000182">
    <property type="entry name" value="GNAT_dom"/>
</dbReference>
<dbReference type="InterPro" id="IPR016181">
    <property type="entry name" value="Acyl_CoA_acyltransferase"/>
</dbReference>
<sequence>MIRIRSAETEDASAIAAIYNQGIAERSSTFETNPRSTADLEQRLADIARYPLLVATGEAGDVLGWAGLSSYRPRDCYAGIGEFSVYLDAKARGQGIGRQLLHALIDVARERGYWKLLSRIFLFNTASRALCRSVGFREVGIYEKHGQLEGRWLDVVIVERLIPENLSTPTTEADAAAATA</sequence>
<evidence type="ECO:0000256" key="2">
    <source>
        <dbReference type="ARBA" id="ARBA00023315"/>
    </source>
</evidence>
<evidence type="ECO:0000313" key="4">
    <source>
        <dbReference type="EMBL" id="MDR0184240.1"/>
    </source>
</evidence>
<accession>A0ABU1CH17</accession>
<keyword evidence="5" id="KW-1185">Reference proteome</keyword>
<dbReference type="Proteomes" id="UP001233535">
    <property type="component" value="Unassembled WGS sequence"/>
</dbReference>
<name>A0ABU1CH17_9GAMM</name>
<dbReference type="Pfam" id="PF13420">
    <property type="entry name" value="Acetyltransf_4"/>
    <property type="match status" value="1"/>
</dbReference>
<dbReference type="NCBIfam" id="NF040503">
    <property type="entry name" value="resist_ArsN1a"/>
    <property type="match status" value="1"/>
</dbReference>
<dbReference type="PANTHER" id="PTHR43072">
    <property type="entry name" value="N-ACETYLTRANSFERASE"/>
    <property type="match status" value="1"/>
</dbReference>
<evidence type="ECO:0000259" key="3">
    <source>
        <dbReference type="PROSITE" id="PS51186"/>
    </source>
</evidence>
<evidence type="ECO:0000256" key="1">
    <source>
        <dbReference type="ARBA" id="ARBA00022679"/>
    </source>
</evidence>